<feature type="signal peptide" evidence="1">
    <location>
        <begin position="1"/>
        <end position="24"/>
    </location>
</feature>
<evidence type="ECO:0000256" key="1">
    <source>
        <dbReference type="SAM" id="SignalP"/>
    </source>
</evidence>
<gene>
    <name evidence="2" type="ORF">PanWU01x14_093600</name>
</gene>
<dbReference type="Proteomes" id="UP000237105">
    <property type="component" value="Unassembled WGS sequence"/>
</dbReference>
<protein>
    <submittedName>
        <fullName evidence="2">Uncharacterized protein</fullName>
    </submittedName>
</protein>
<reference evidence="3" key="1">
    <citation type="submission" date="2016-06" db="EMBL/GenBank/DDBJ databases">
        <title>Parallel loss of symbiosis genes in relatives of nitrogen-fixing non-legume Parasponia.</title>
        <authorList>
            <person name="Van Velzen R."/>
            <person name="Holmer R."/>
            <person name="Bu F."/>
            <person name="Rutten L."/>
            <person name="Van Zeijl A."/>
            <person name="Liu W."/>
            <person name="Santuari L."/>
            <person name="Cao Q."/>
            <person name="Sharma T."/>
            <person name="Shen D."/>
            <person name="Roswanjaya Y."/>
            <person name="Wardhani T."/>
            <person name="Kalhor M.S."/>
            <person name="Jansen J."/>
            <person name="Van den Hoogen J."/>
            <person name="Gungor B."/>
            <person name="Hartog M."/>
            <person name="Hontelez J."/>
            <person name="Verver J."/>
            <person name="Yang W.-C."/>
            <person name="Schijlen E."/>
            <person name="Repin R."/>
            <person name="Schilthuizen M."/>
            <person name="Schranz E."/>
            <person name="Heidstra R."/>
            <person name="Miyata K."/>
            <person name="Fedorova E."/>
            <person name="Kohlen W."/>
            <person name="Bisseling T."/>
            <person name="Smit S."/>
            <person name="Geurts R."/>
        </authorList>
    </citation>
    <scope>NUCLEOTIDE SEQUENCE [LARGE SCALE GENOMIC DNA]</scope>
    <source>
        <strain evidence="3">cv. WU1-14</strain>
    </source>
</reference>
<proteinExistence type="predicted"/>
<comment type="caution">
    <text evidence="2">The sequence shown here is derived from an EMBL/GenBank/DDBJ whole genome shotgun (WGS) entry which is preliminary data.</text>
</comment>
<evidence type="ECO:0000313" key="2">
    <source>
        <dbReference type="EMBL" id="PON68754.1"/>
    </source>
</evidence>
<keyword evidence="1" id="KW-0732">Signal</keyword>
<name>A0A2P5D649_PARAD</name>
<evidence type="ECO:0000313" key="3">
    <source>
        <dbReference type="Proteomes" id="UP000237105"/>
    </source>
</evidence>
<accession>A0A2P5D649</accession>
<dbReference type="OrthoDB" id="10294854at2759"/>
<dbReference type="EMBL" id="JXTB01000060">
    <property type="protein sequence ID" value="PON68754.1"/>
    <property type="molecule type" value="Genomic_DNA"/>
</dbReference>
<dbReference type="AlphaFoldDB" id="A0A2P5D649"/>
<organism evidence="2 3">
    <name type="scientific">Parasponia andersonii</name>
    <name type="common">Sponia andersonii</name>
    <dbReference type="NCBI Taxonomy" id="3476"/>
    <lineage>
        <taxon>Eukaryota</taxon>
        <taxon>Viridiplantae</taxon>
        <taxon>Streptophyta</taxon>
        <taxon>Embryophyta</taxon>
        <taxon>Tracheophyta</taxon>
        <taxon>Spermatophyta</taxon>
        <taxon>Magnoliopsida</taxon>
        <taxon>eudicotyledons</taxon>
        <taxon>Gunneridae</taxon>
        <taxon>Pentapetalae</taxon>
        <taxon>rosids</taxon>
        <taxon>fabids</taxon>
        <taxon>Rosales</taxon>
        <taxon>Cannabaceae</taxon>
        <taxon>Parasponia</taxon>
    </lineage>
</organism>
<sequence length="126" mass="14466">MAPWRIKSKILTFWLTLKFGLTCGAVKHGEAKLLFQFDDEAQAGSTSTCSMKVSVQKYRGIKTLYLILLRTHVICFNNDTDTISFSFKTQSVLVPNPVLPVDWNHRRVDPLFIFRTRSPDRQITTT</sequence>
<keyword evidence="3" id="KW-1185">Reference proteome</keyword>
<feature type="chain" id="PRO_5015193602" evidence="1">
    <location>
        <begin position="25"/>
        <end position="126"/>
    </location>
</feature>